<dbReference type="GO" id="GO:0022857">
    <property type="term" value="F:transmembrane transporter activity"/>
    <property type="evidence" value="ECO:0007669"/>
    <property type="project" value="TreeGrafter"/>
</dbReference>
<evidence type="ECO:0000313" key="9">
    <source>
        <dbReference type="EMBL" id="SDD83183.1"/>
    </source>
</evidence>
<evidence type="ECO:0000256" key="3">
    <source>
        <dbReference type="ARBA" id="ARBA00022692"/>
    </source>
</evidence>
<dbReference type="InterPro" id="IPR050250">
    <property type="entry name" value="Macrolide_Exporter_MacB"/>
</dbReference>
<dbReference type="OrthoDB" id="2797562at2"/>
<evidence type="ECO:0000259" key="8">
    <source>
        <dbReference type="Pfam" id="PF02687"/>
    </source>
</evidence>
<evidence type="ECO:0000256" key="6">
    <source>
        <dbReference type="ARBA" id="ARBA00038076"/>
    </source>
</evidence>
<feature type="transmembrane region" description="Helical" evidence="7">
    <location>
        <begin position="762"/>
        <end position="787"/>
    </location>
</feature>
<accession>A0A1G6XZS1</accession>
<feature type="transmembrane region" description="Helical" evidence="7">
    <location>
        <begin position="334"/>
        <end position="355"/>
    </location>
</feature>
<feature type="transmembrane region" description="Helical" evidence="7">
    <location>
        <begin position="248"/>
        <end position="270"/>
    </location>
</feature>
<name>A0A1G6XZS1_9BACL</name>
<dbReference type="PANTHER" id="PTHR30572:SF4">
    <property type="entry name" value="ABC TRANSPORTER PERMEASE YTRF"/>
    <property type="match status" value="1"/>
</dbReference>
<feature type="transmembrane region" description="Helical" evidence="7">
    <location>
        <begin position="290"/>
        <end position="314"/>
    </location>
</feature>
<evidence type="ECO:0000256" key="1">
    <source>
        <dbReference type="ARBA" id="ARBA00004651"/>
    </source>
</evidence>
<protein>
    <submittedName>
        <fullName evidence="9">Putative ABC transport system permease protein</fullName>
    </submittedName>
</protein>
<dbReference type="EMBL" id="FNAR01000001">
    <property type="protein sequence ID" value="SDD83183.1"/>
    <property type="molecule type" value="Genomic_DNA"/>
</dbReference>
<keyword evidence="2" id="KW-1003">Cell membrane</keyword>
<evidence type="ECO:0000256" key="7">
    <source>
        <dbReference type="SAM" id="Phobius"/>
    </source>
</evidence>
<dbReference type="AlphaFoldDB" id="A0A1G6XZS1"/>
<feature type="transmembrane region" description="Helical" evidence="7">
    <location>
        <begin position="405"/>
        <end position="426"/>
    </location>
</feature>
<dbReference type="InterPro" id="IPR003838">
    <property type="entry name" value="ABC3_permease_C"/>
</dbReference>
<reference evidence="9 10" key="1">
    <citation type="submission" date="2016-10" db="EMBL/GenBank/DDBJ databases">
        <authorList>
            <person name="de Groot N.N."/>
        </authorList>
    </citation>
    <scope>NUCLEOTIDE SEQUENCE [LARGE SCALE GENOMIC DNA]</scope>
    <source>
        <strain evidence="9 10">CGMCC 1.6762</strain>
    </source>
</reference>
<feature type="transmembrane region" description="Helical" evidence="7">
    <location>
        <begin position="685"/>
        <end position="706"/>
    </location>
</feature>
<comment type="similarity">
    <text evidence="6">Belongs to the ABC-4 integral membrane protein family.</text>
</comment>
<keyword evidence="3 7" id="KW-0812">Transmembrane</keyword>
<feature type="domain" description="ABC3 transporter permease C-terminal" evidence="8">
    <location>
        <begin position="690"/>
        <end position="785"/>
    </location>
</feature>
<evidence type="ECO:0000313" key="10">
    <source>
        <dbReference type="Proteomes" id="UP000198823"/>
    </source>
</evidence>
<evidence type="ECO:0000256" key="5">
    <source>
        <dbReference type="ARBA" id="ARBA00023136"/>
    </source>
</evidence>
<dbReference type="Pfam" id="PF02687">
    <property type="entry name" value="FtsX"/>
    <property type="match status" value="2"/>
</dbReference>
<evidence type="ECO:0000256" key="2">
    <source>
        <dbReference type="ARBA" id="ARBA00022475"/>
    </source>
</evidence>
<keyword evidence="5 7" id="KW-0472">Membrane</keyword>
<proteinExistence type="inferred from homology"/>
<dbReference type="RefSeq" id="WP_092093410.1">
    <property type="nucleotide sequence ID" value="NZ_FNAR01000001.1"/>
</dbReference>
<comment type="subcellular location">
    <subcellularLocation>
        <location evidence="1">Cell membrane</location>
        <topology evidence="1">Multi-pass membrane protein</topology>
    </subcellularLocation>
</comment>
<dbReference type="STRING" id="426756.SAMN04488126_101233"/>
<dbReference type="GO" id="GO:0005886">
    <property type="term" value="C:plasma membrane"/>
    <property type="evidence" value="ECO:0007669"/>
    <property type="project" value="UniProtKB-SubCell"/>
</dbReference>
<dbReference type="PANTHER" id="PTHR30572">
    <property type="entry name" value="MEMBRANE COMPONENT OF TRANSPORTER-RELATED"/>
    <property type="match status" value="1"/>
</dbReference>
<evidence type="ECO:0000256" key="4">
    <source>
        <dbReference type="ARBA" id="ARBA00022989"/>
    </source>
</evidence>
<feature type="domain" description="ABC3 transporter permease C-terminal" evidence="8">
    <location>
        <begin position="250"/>
        <end position="357"/>
    </location>
</feature>
<feature type="transmembrane region" description="Helical" evidence="7">
    <location>
        <begin position="727"/>
        <end position="756"/>
    </location>
</feature>
<keyword evidence="4 7" id="KW-1133">Transmembrane helix</keyword>
<sequence>MFKLAMKLMLSRRKWLIVIICSFALMLAATFSILMASETIKSNLKKAAYQNYGEHTGVILGAEALKEDVRKNADSVGEFALSDRLILKNGKVVSVGWFDEEALRLSHIRLSEGTFPSKANEIVIESSYKKLLDKQDGQVWKIGESKLLEFESGHEQVTLAGVIEDYSANWSVPAGVEKGKDDFPNILTLKPEITPYQTHNYMFQIKANKYTALDQSSSLISDYGEGFINSRLLHTGLIDYGTVSTVAFAFQIVVICLSIISILTLLSFYFANTVKKIGIFKAVGANSLHLFSIISYQYLIMLSAGILLAVPMSIPLTTLIVENTYDNGKPNDLNWAYIIGLNLVMILIISLCVVLKTIQDVRKVHASSVASSMRGNTQQLDISKLRTEKFILKQLYMQVVTFKKWSILTVLSLSLCMLVITLSIFIQKETAGIWGSDVDYYISAQELFQSKTIGHLEVLKEEGLTISANDVNRIESLPFVSNVEKTPFMVDVHPLIEEEFIPQSLGNWISSLDPEEGAYKDKRIIPHANYQVVDAKGFEELYGERSFEEFQGKVLLLLPSGIHGENLKGHEMQFVRKYKSGSGLKTQEWTYPIYDVMDASEVGMEDLAFTVILDEETAIKNGMFRGYYNLSISTKDYLSEKQTDELESILSEIVSTTPGSLYQKISDFEIEDTKISFFFGFLGKLSYSTAILLAVISTITMIFGKYNNQKLRWGTYMSLGMSKKRVIQYLGLELLLYLVCGSIISTLIFLAMAFWIGHVYPISLYLLYHLLSIAMISLLLLTGICLVRNQINKHSIHDLLRRDE</sequence>
<dbReference type="Proteomes" id="UP000198823">
    <property type="component" value="Unassembled WGS sequence"/>
</dbReference>
<organism evidence="9 10">
    <name type="scientific">Bhargavaea beijingensis</name>
    <dbReference type="NCBI Taxonomy" id="426756"/>
    <lineage>
        <taxon>Bacteria</taxon>
        <taxon>Bacillati</taxon>
        <taxon>Bacillota</taxon>
        <taxon>Bacilli</taxon>
        <taxon>Bacillales</taxon>
        <taxon>Caryophanaceae</taxon>
        <taxon>Bhargavaea</taxon>
    </lineage>
</organism>
<gene>
    <name evidence="9" type="ORF">SAMN04488126_101233</name>
</gene>